<dbReference type="InterPro" id="IPR017938">
    <property type="entry name" value="Riboflavin_synthase-like_b-brl"/>
</dbReference>
<dbReference type="SUPFAM" id="SSF63380">
    <property type="entry name" value="Riboflavin synthase domain-like"/>
    <property type="match status" value="1"/>
</dbReference>
<dbReference type="AlphaFoldDB" id="A0A7S9Q708"/>
<dbReference type="Pfam" id="PF04954">
    <property type="entry name" value="SIP"/>
    <property type="match status" value="1"/>
</dbReference>
<protein>
    <submittedName>
        <fullName evidence="3">Siderophore-interacting protein</fullName>
    </submittedName>
</protein>
<dbReference type="Gene3D" id="2.40.30.10">
    <property type="entry name" value="Translation factors"/>
    <property type="match status" value="1"/>
</dbReference>
<dbReference type="InterPro" id="IPR017927">
    <property type="entry name" value="FAD-bd_FR_type"/>
</dbReference>
<dbReference type="EMBL" id="CP064946">
    <property type="protein sequence ID" value="QPH47677.1"/>
    <property type="molecule type" value="Genomic_DNA"/>
</dbReference>
<dbReference type="PROSITE" id="PS51384">
    <property type="entry name" value="FAD_FR"/>
    <property type="match status" value="1"/>
</dbReference>
<evidence type="ECO:0000313" key="3">
    <source>
        <dbReference type="EMBL" id="QPH47677.1"/>
    </source>
</evidence>
<dbReference type="InterPro" id="IPR039374">
    <property type="entry name" value="SIP_fam"/>
</dbReference>
<organism evidence="3 4">
    <name type="scientific">Pseudomonas fulva</name>
    <dbReference type="NCBI Taxonomy" id="47880"/>
    <lineage>
        <taxon>Bacteria</taxon>
        <taxon>Pseudomonadati</taxon>
        <taxon>Pseudomonadota</taxon>
        <taxon>Gammaproteobacteria</taxon>
        <taxon>Pseudomonadales</taxon>
        <taxon>Pseudomonadaceae</taxon>
        <taxon>Pseudomonas</taxon>
    </lineage>
</organism>
<dbReference type="CDD" id="cd06193">
    <property type="entry name" value="siderophore_interacting"/>
    <property type="match status" value="1"/>
</dbReference>
<dbReference type="Gene3D" id="3.40.50.80">
    <property type="entry name" value="Nucleotide-binding domain of ferredoxin-NADP reductase (FNR) module"/>
    <property type="match status" value="1"/>
</dbReference>
<dbReference type="RefSeq" id="WP_027916319.1">
    <property type="nucleotide sequence ID" value="NZ_BQHM01000036.1"/>
</dbReference>
<dbReference type="GO" id="GO:0016491">
    <property type="term" value="F:oxidoreductase activity"/>
    <property type="evidence" value="ECO:0007669"/>
    <property type="project" value="InterPro"/>
</dbReference>
<evidence type="ECO:0000259" key="2">
    <source>
        <dbReference type="PROSITE" id="PS51384"/>
    </source>
</evidence>
<feature type="domain" description="FAD-binding FR-type" evidence="2">
    <location>
        <begin position="27"/>
        <end position="156"/>
    </location>
</feature>
<dbReference type="InterPro" id="IPR007037">
    <property type="entry name" value="SIP_rossman_dom"/>
</dbReference>
<evidence type="ECO:0000256" key="1">
    <source>
        <dbReference type="ARBA" id="ARBA00035644"/>
    </source>
</evidence>
<accession>A0A7S9Q708</accession>
<dbReference type="PANTHER" id="PTHR30157:SF0">
    <property type="entry name" value="NADPH-DEPENDENT FERRIC-CHELATE REDUCTASE"/>
    <property type="match status" value="1"/>
</dbReference>
<name>A0A7S9Q708_9PSED</name>
<reference evidence="3 4" key="1">
    <citation type="submission" date="2020-11" db="EMBL/GenBank/DDBJ databases">
        <title>Pseudomonas fulva producing VIM-24.</title>
        <authorList>
            <person name="Liu S."/>
        </authorList>
    </citation>
    <scope>NUCLEOTIDE SEQUENCE [LARGE SCALE GENOMIC DNA]</scope>
    <source>
        <strain evidence="3 4">ZDHY414</strain>
    </source>
</reference>
<dbReference type="GeneID" id="93442890"/>
<comment type="similarity">
    <text evidence="1">Belongs to the SIP oxidoreductase family.</text>
</comment>
<dbReference type="InterPro" id="IPR013113">
    <property type="entry name" value="SIP_FAD-bd"/>
</dbReference>
<dbReference type="Pfam" id="PF08021">
    <property type="entry name" value="FAD_binding_9"/>
    <property type="match status" value="1"/>
</dbReference>
<evidence type="ECO:0000313" key="4">
    <source>
        <dbReference type="Proteomes" id="UP000594430"/>
    </source>
</evidence>
<dbReference type="Proteomes" id="UP000594430">
    <property type="component" value="Chromosome"/>
</dbReference>
<gene>
    <name evidence="3" type="ORF">IZU98_14835</name>
</gene>
<dbReference type="PANTHER" id="PTHR30157">
    <property type="entry name" value="FERRIC REDUCTASE, NADPH-DEPENDENT"/>
    <property type="match status" value="1"/>
</dbReference>
<proteinExistence type="inferred from homology"/>
<sequence>MPSPARMTQTLQQGLRRLIGGATRQAQPYRLFDLVLSRRLTLTPSLTRLVFTGPDVAQMTTLAPDQRVKLFFPAPDGSVAQLPADQHWKAAHSALAAEQRPPMRTYTLRALRPEALEVDVDFVLHGVNGPASAWATQAQPGDRLQMLAPNLAYTGDPGGYEWKPPQGVRNVLLVGDETALPAIAGILEALAVTQPDLAVQAFIEVPLQADCLDVRHGSGVELHWLPRDLLNCEHGQAMLHAVHELARLPQGHAVPRARLEDIDIDKRILWEQASTACSAFHAWVAGESATVMAIRRHLIKERGLPRQWLTLMGYWRAGRTLD</sequence>
<dbReference type="InterPro" id="IPR039261">
    <property type="entry name" value="FNR_nucleotide-bd"/>
</dbReference>